<protein>
    <submittedName>
        <fullName evidence="2">Uncharacterized protein</fullName>
    </submittedName>
</protein>
<feature type="region of interest" description="Disordered" evidence="1">
    <location>
        <begin position="1"/>
        <end position="31"/>
    </location>
</feature>
<accession>A0A0F9M2U8</accession>
<dbReference type="AlphaFoldDB" id="A0A0F9M2U8"/>
<dbReference type="EMBL" id="LAZR01009721">
    <property type="protein sequence ID" value="KKM70960.1"/>
    <property type="molecule type" value="Genomic_DNA"/>
</dbReference>
<evidence type="ECO:0000256" key="1">
    <source>
        <dbReference type="SAM" id="MobiDB-lite"/>
    </source>
</evidence>
<feature type="compositionally biased region" description="Basic and acidic residues" evidence="1">
    <location>
        <begin position="1"/>
        <end position="13"/>
    </location>
</feature>
<proteinExistence type="predicted"/>
<comment type="caution">
    <text evidence="2">The sequence shown here is derived from an EMBL/GenBank/DDBJ whole genome shotgun (WGS) entry which is preliminary data.</text>
</comment>
<gene>
    <name evidence="2" type="ORF">LCGC14_1435540</name>
</gene>
<reference evidence="2" key="1">
    <citation type="journal article" date="2015" name="Nature">
        <title>Complex archaea that bridge the gap between prokaryotes and eukaryotes.</title>
        <authorList>
            <person name="Spang A."/>
            <person name="Saw J.H."/>
            <person name="Jorgensen S.L."/>
            <person name="Zaremba-Niedzwiedzka K."/>
            <person name="Martijn J."/>
            <person name="Lind A.E."/>
            <person name="van Eijk R."/>
            <person name="Schleper C."/>
            <person name="Guy L."/>
            <person name="Ettema T.J."/>
        </authorList>
    </citation>
    <scope>NUCLEOTIDE SEQUENCE</scope>
</reference>
<name>A0A0F9M2U8_9ZZZZ</name>
<organism evidence="2">
    <name type="scientific">marine sediment metagenome</name>
    <dbReference type="NCBI Taxonomy" id="412755"/>
    <lineage>
        <taxon>unclassified sequences</taxon>
        <taxon>metagenomes</taxon>
        <taxon>ecological metagenomes</taxon>
    </lineage>
</organism>
<sequence>MTTEHRVVCDRFGTRGHGNRHANHVWPKRDKKKAVQAVIDANHHAETVVGPDHFYRQEAPYRRQEREVTAWEDSDE</sequence>
<evidence type="ECO:0000313" key="2">
    <source>
        <dbReference type="EMBL" id="KKM70960.1"/>
    </source>
</evidence>